<evidence type="ECO:0000313" key="1">
    <source>
        <dbReference type="EMBL" id="MVP00344.1"/>
    </source>
</evidence>
<organism evidence="1 2">
    <name type="scientific">Paenibacillus lutrae</name>
    <dbReference type="NCBI Taxonomy" id="2078573"/>
    <lineage>
        <taxon>Bacteria</taxon>
        <taxon>Bacillati</taxon>
        <taxon>Bacillota</taxon>
        <taxon>Bacilli</taxon>
        <taxon>Bacillales</taxon>
        <taxon>Paenibacillaceae</taxon>
        <taxon>Paenibacillus</taxon>
    </lineage>
</organism>
<proteinExistence type="predicted"/>
<dbReference type="Proteomes" id="UP000490800">
    <property type="component" value="Unassembled WGS sequence"/>
</dbReference>
<reference evidence="1 2" key="1">
    <citation type="journal article" date="2019" name="Microorganisms">
        <title>Paenibacillus lutrae sp. nov., A Chitinolytic Species Isolated from A River Otter in Castril Natural Park, Granada, Spain.</title>
        <authorList>
            <person name="Rodriguez M."/>
            <person name="Reina J.C."/>
            <person name="Bejar V."/>
            <person name="Llamas I."/>
        </authorList>
    </citation>
    <scope>NUCLEOTIDE SEQUENCE [LARGE SCALE GENOMIC DNA]</scope>
    <source>
        <strain evidence="1 2">N10</strain>
    </source>
</reference>
<dbReference type="AlphaFoldDB" id="A0A7X3FIE0"/>
<keyword evidence="2" id="KW-1185">Reference proteome</keyword>
<name>A0A7X3FIE0_9BACL</name>
<evidence type="ECO:0000313" key="2">
    <source>
        <dbReference type="Proteomes" id="UP000490800"/>
    </source>
</evidence>
<accession>A0A7X3FIE0</accession>
<gene>
    <name evidence="1" type="ORF">EDM21_12560</name>
</gene>
<dbReference type="EMBL" id="RHLK01000006">
    <property type="protein sequence ID" value="MVP00344.1"/>
    <property type="molecule type" value="Genomic_DNA"/>
</dbReference>
<comment type="caution">
    <text evidence="1">The sequence shown here is derived from an EMBL/GenBank/DDBJ whole genome shotgun (WGS) entry which is preliminary data.</text>
</comment>
<dbReference type="OrthoDB" id="2593405at2"/>
<dbReference type="RefSeq" id="WP_157335934.1">
    <property type="nucleotide sequence ID" value="NZ_RHLK01000006.1"/>
</dbReference>
<protein>
    <submittedName>
        <fullName evidence="1">Uncharacterized protein</fullName>
    </submittedName>
</protein>
<sequence>MGNLNLPRVEPGMTPEQLGNLVGLIAKEVNYLMDGMIGNENIRAKSIQADRIDVKELSAFTADIGHITAGLIEGIVIKASQFVGGTINIQTDATIGNNVYLGNQLDGNIKSIRFSNSPGSAAYIRYLSGDISINADGFIALNIGSPQGLVVNNIIFAEDVRIGGQSVLNRLNNLENRVAQLESRPFYPPPSP</sequence>